<evidence type="ECO:0000313" key="13">
    <source>
        <dbReference type="EMBL" id="HIX05389.1"/>
    </source>
</evidence>
<evidence type="ECO:0000256" key="10">
    <source>
        <dbReference type="SAM" id="MobiDB-lite"/>
    </source>
</evidence>
<dbReference type="EMBL" id="DXFW01000012">
    <property type="protein sequence ID" value="HIX05389.1"/>
    <property type="molecule type" value="Genomic_DNA"/>
</dbReference>
<accession>A0A9D1V3K9</accession>
<dbReference type="GO" id="GO:0005737">
    <property type="term" value="C:cytoplasm"/>
    <property type="evidence" value="ECO:0007669"/>
    <property type="project" value="UniProtKB-SubCell"/>
</dbReference>
<dbReference type="AlphaFoldDB" id="A0A9D1V3K9"/>
<dbReference type="GO" id="GO:0006310">
    <property type="term" value="P:DNA recombination"/>
    <property type="evidence" value="ECO:0007669"/>
    <property type="project" value="UniProtKB-KW"/>
</dbReference>
<dbReference type="InterPro" id="IPR011010">
    <property type="entry name" value="DNA_brk_join_enz"/>
</dbReference>
<sequence length="348" mass="39766">MHPERHAPYEDIPRDVRDFLNYLGAILNRSPRTVNAYYIDLRLFFKFLLRERGAAPANCEFDDIDIRGVDTATIGSVTQSEIYEYLYFLKNERRNEPAARARKLTSIKSFYRFMTVKSNRLSEDPAKDISIPSLKKALPKYLSLEESIDLLKNIQSDFYERDFCILTLFLNCGMRLSELVAIDLKDFQEDTVRIVGKGNKERLVYLNAACLDALRHYRAARAALGNLQEPQALLVSKKTGKRLSARRVQQIVDRCLQTAGLSGKGYSAHKLRHTAATLMYRHGNVDMLELKEILGHAHVSTTEIYTHINTDKLRKAAKSTPLSKISYIEPEKPSLMSEETAEDQGQEN</sequence>
<dbReference type="Gene3D" id="1.10.150.130">
    <property type="match status" value="1"/>
</dbReference>
<dbReference type="PROSITE" id="PS51898">
    <property type="entry name" value="TYR_RECOMBINASE"/>
    <property type="match status" value="1"/>
</dbReference>
<dbReference type="InterPro" id="IPR050090">
    <property type="entry name" value="Tyrosine_recombinase_XerCD"/>
</dbReference>
<keyword evidence="8" id="KW-0131">Cell cycle</keyword>
<comment type="subcellular location">
    <subcellularLocation>
        <location evidence="1">Cytoplasm</location>
    </subcellularLocation>
</comment>
<evidence type="ECO:0000259" key="12">
    <source>
        <dbReference type="PROSITE" id="PS51900"/>
    </source>
</evidence>
<keyword evidence="3" id="KW-0132">Cell division</keyword>
<dbReference type="InterPro" id="IPR013762">
    <property type="entry name" value="Integrase-like_cat_sf"/>
</dbReference>
<feature type="domain" description="Core-binding (CB)" evidence="12">
    <location>
        <begin position="10"/>
        <end position="115"/>
    </location>
</feature>
<dbReference type="GO" id="GO:0007059">
    <property type="term" value="P:chromosome segregation"/>
    <property type="evidence" value="ECO:0007669"/>
    <property type="project" value="UniProtKB-KW"/>
</dbReference>
<evidence type="ECO:0000256" key="4">
    <source>
        <dbReference type="ARBA" id="ARBA00022829"/>
    </source>
</evidence>
<dbReference type="GO" id="GO:0051301">
    <property type="term" value="P:cell division"/>
    <property type="evidence" value="ECO:0007669"/>
    <property type="project" value="UniProtKB-KW"/>
</dbReference>
<dbReference type="InterPro" id="IPR002104">
    <property type="entry name" value="Integrase_catalytic"/>
</dbReference>
<dbReference type="Pfam" id="PF00589">
    <property type="entry name" value="Phage_integrase"/>
    <property type="match status" value="1"/>
</dbReference>
<evidence type="ECO:0000256" key="9">
    <source>
        <dbReference type="PROSITE-ProRule" id="PRU01248"/>
    </source>
</evidence>
<dbReference type="PROSITE" id="PS51900">
    <property type="entry name" value="CB"/>
    <property type="match status" value="1"/>
</dbReference>
<keyword evidence="2" id="KW-0963">Cytoplasm</keyword>
<keyword evidence="7" id="KW-0233">DNA recombination</keyword>
<feature type="compositionally biased region" description="Acidic residues" evidence="10">
    <location>
        <begin position="339"/>
        <end position="348"/>
    </location>
</feature>
<evidence type="ECO:0000256" key="7">
    <source>
        <dbReference type="ARBA" id="ARBA00023172"/>
    </source>
</evidence>
<evidence type="ECO:0000259" key="11">
    <source>
        <dbReference type="PROSITE" id="PS51898"/>
    </source>
</evidence>
<dbReference type="Proteomes" id="UP000824193">
    <property type="component" value="Unassembled WGS sequence"/>
</dbReference>
<evidence type="ECO:0000313" key="14">
    <source>
        <dbReference type="Proteomes" id="UP000824193"/>
    </source>
</evidence>
<evidence type="ECO:0000256" key="1">
    <source>
        <dbReference type="ARBA" id="ARBA00004496"/>
    </source>
</evidence>
<keyword evidence="6 9" id="KW-0238">DNA-binding</keyword>
<dbReference type="PANTHER" id="PTHR30349:SF77">
    <property type="entry name" value="TYROSINE RECOMBINASE XERC"/>
    <property type="match status" value="1"/>
</dbReference>
<evidence type="ECO:0000256" key="8">
    <source>
        <dbReference type="ARBA" id="ARBA00023306"/>
    </source>
</evidence>
<evidence type="ECO:0000256" key="2">
    <source>
        <dbReference type="ARBA" id="ARBA00022490"/>
    </source>
</evidence>
<evidence type="ECO:0000256" key="3">
    <source>
        <dbReference type="ARBA" id="ARBA00022618"/>
    </source>
</evidence>
<dbReference type="InterPro" id="IPR010998">
    <property type="entry name" value="Integrase_recombinase_N"/>
</dbReference>
<reference evidence="13" key="2">
    <citation type="submission" date="2021-04" db="EMBL/GenBank/DDBJ databases">
        <authorList>
            <person name="Gilroy R."/>
        </authorList>
    </citation>
    <scope>NUCLEOTIDE SEQUENCE</scope>
    <source>
        <strain evidence="13">2239</strain>
    </source>
</reference>
<keyword evidence="5" id="KW-0229">DNA integration</keyword>
<keyword evidence="4" id="KW-0159">Chromosome partition</keyword>
<name>A0A9D1V3K9_9FIRM</name>
<dbReference type="SUPFAM" id="SSF56349">
    <property type="entry name" value="DNA breaking-rejoining enzymes"/>
    <property type="match status" value="1"/>
</dbReference>
<organism evidence="13 14">
    <name type="scientific">Candidatus Allofournierella pullicola</name>
    <dbReference type="NCBI Taxonomy" id="2838596"/>
    <lineage>
        <taxon>Bacteria</taxon>
        <taxon>Bacillati</taxon>
        <taxon>Bacillota</taxon>
        <taxon>Clostridia</taxon>
        <taxon>Eubacteriales</taxon>
        <taxon>Oscillospiraceae</taxon>
        <taxon>Allofournierella</taxon>
    </lineage>
</organism>
<reference evidence="13" key="1">
    <citation type="journal article" date="2021" name="PeerJ">
        <title>Extensive microbial diversity within the chicken gut microbiome revealed by metagenomics and culture.</title>
        <authorList>
            <person name="Gilroy R."/>
            <person name="Ravi A."/>
            <person name="Getino M."/>
            <person name="Pursley I."/>
            <person name="Horton D.L."/>
            <person name="Alikhan N.F."/>
            <person name="Baker D."/>
            <person name="Gharbi K."/>
            <person name="Hall N."/>
            <person name="Watson M."/>
            <person name="Adriaenssens E.M."/>
            <person name="Foster-Nyarko E."/>
            <person name="Jarju S."/>
            <person name="Secka A."/>
            <person name="Antonio M."/>
            <person name="Oren A."/>
            <person name="Chaudhuri R.R."/>
            <person name="La Ragione R."/>
            <person name="Hildebrand F."/>
            <person name="Pallen M.J."/>
        </authorList>
    </citation>
    <scope>NUCLEOTIDE SEQUENCE</scope>
    <source>
        <strain evidence="13">2239</strain>
    </source>
</reference>
<evidence type="ECO:0000256" key="6">
    <source>
        <dbReference type="ARBA" id="ARBA00023125"/>
    </source>
</evidence>
<gene>
    <name evidence="13" type="ORF">H9865_04665</name>
</gene>
<feature type="domain" description="Tyr recombinase" evidence="11">
    <location>
        <begin position="137"/>
        <end position="318"/>
    </location>
</feature>
<dbReference type="PANTHER" id="PTHR30349">
    <property type="entry name" value="PHAGE INTEGRASE-RELATED"/>
    <property type="match status" value="1"/>
</dbReference>
<protein>
    <submittedName>
        <fullName evidence="13">Tyrosine recombinase XerC</fullName>
    </submittedName>
</protein>
<proteinExistence type="predicted"/>
<dbReference type="GO" id="GO:0003677">
    <property type="term" value="F:DNA binding"/>
    <property type="evidence" value="ECO:0007669"/>
    <property type="project" value="UniProtKB-UniRule"/>
</dbReference>
<dbReference type="Gene3D" id="1.10.443.10">
    <property type="entry name" value="Intergrase catalytic core"/>
    <property type="match status" value="1"/>
</dbReference>
<dbReference type="InterPro" id="IPR044068">
    <property type="entry name" value="CB"/>
</dbReference>
<evidence type="ECO:0000256" key="5">
    <source>
        <dbReference type="ARBA" id="ARBA00022908"/>
    </source>
</evidence>
<dbReference type="GO" id="GO:0015074">
    <property type="term" value="P:DNA integration"/>
    <property type="evidence" value="ECO:0007669"/>
    <property type="project" value="UniProtKB-KW"/>
</dbReference>
<feature type="region of interest" description="Disordered" evidence="10">
    <location>
        <begin position="329"/>
        <end position="348"/>
    </location>
</feature>
<comment type="caution">
    <text evidence="13">The sequence shown here is derived from an EMBL/GenBank/DDBJ whole genome shotgun (WGS) entry which is preliminary data.</text>
</comment>